<protein>
    <submittedName>
        <fullName evidence="3">Survival motor neuron, Tudor domain</fullName>
    </submittedName>
</protein>
<dbReference type="PANTHER" id="PTHR39267:SF1">
    <property type="entry name" value="SURVIVAL MOTOR NEURON PROTEIN"/>
    <property type="match status" value="1"/>
</dbReference>
<dbReference type="PANTHER" id="PTHR39267">
    <property type="entry name" value="SURVIVAL MOTOR NEURON-LIKE PROTEIN 1"/>
    <property type="match status" value="1"/>
</dbReference>
<feature type="region of interest" description="Disordered" evidence="1">
    <location>
        <begin position="29"/>
        <end position="75"/>
    </location>
</feature>
<dbReference type="InterPro" id="IPR040424">
    <property type="entry name" value="Smn1"/>
</dbReference>
<name>A0AAN8ZHX0_9MAGN</name>
<keyword evidence="4" id="KW-1185">Reference proteome</keyword>
<evidence type="ECO:0000313" key="3">
    <source>
        <dbReference type="EMBL" id="KAK6934950.1"/>
    </source>
</evidence>
<dbReference type="AlphaFoldDB" id="A0AAN8ZHX0"/>
<proteinExistence type="predicted"/>
<feature type="domain" description="Survival Motor Neuron Gemin2-binding" evidence="2">
    <location>
        <begin position="3"/>
        <end position="31"/>
    </location>
</feature>
<dbReference type="Pfam" id="PF20636">
    <property type="entry name" value="SMN_G2-BD"/>
    <property type="match status" value="1"/>
</dbReference>
<evidence type="ECO:0000313" key="4">
    <source>
        <dbReference type="Proteomes" id="UP001370490"/>
    </source>
</evidence>
<organism evidence="3 4">
    <name type="scientific">Dillenia turbinata</name>
    <dbReference type="NCBI Taxonomy" id="194707"/>
    <lineage>
        <taxon>Eukaryota</taxon>
        <taxon>Viridiplantae</taxon>
        <taxon>Streptophyta</taxon>
        <taxon>Embryophyta</taxon>
        <taxon>Tracheophyta</taxon>
        <taxon>Spermatophyta</taxon>
        <taxon>Magnoliopsida</taxon>
        <taxon>eudicotyledons</taxon>
        <taxon>Gunneridae</taxon>
        <taxon>Pentapetalae</taxon>
        <taxon>Dilleniales</taxon>
        <taxon>Dilleniaceae</taxon>
        <taxon>Dillenia</taxon>
    </lineage>
</organism>
<evidence type="ECO:0000256" key="1">
    <source>
        <dbReference type="SAM" id="MobiDB-lite"/>
    </source>
</evidence>
<feature type="compositionally biased region" description="Polar residues" evidence="1">
    <location>
        <begin position="60"/>
        <end position="75"/>
    </location>
</feature>
<comment type="caution">
    <text evidence="3">The sequence shown here is derived from an EMBL/GenBank/DDBJ whole genome shotgun (WGS) entry which is preliminary data.</text>
</comment>
<dbReference type="EMBL" id="JBAMMX010000008">
    <property type="protein sequence ID" value="KAK6934950.1"/>
    <property type="molecule type" value="Genomic_DNA"/>
</dbReference>
<dbReference type="CDD" id="cd22851">
    <property type="entry name" value="SMN_N"/>
    <property type="match status" value="1"/>
</dbReference>
<reference evidence="3 4" key="1">
    <citation type="submission" date="2023-12" db="EMBL/GenBank/DDBJ databases">
        <title>A high-quality genome assembly for Dillenia turbinata (Dilleniales).</title>
        <authorList>
            <person name="Chanderbali A."/>
        </authorList>
    </citation>
    <scope>NUCLEOTIDE SEQUENCE [LARGE SCALE GENOMIC DNA]</scope>
    <source>
        <strain evidence="3">LSX21</strain>
        <tissue evidence="3">Leaf</tissue>
    </source>
</reference>
<dbReference type="Proteomes" id="UP001370490">
    <property type="component" value="Unassembled WGS sequence"/>
</dbReference>
<evidence type="ECO:0000259" key="2">
    <source>
        <dbReference type="Pfam" id="PF20636"/>
    </source>
</evidence>
<sequence>MQMGKEVEIWDDSALLNAFDAAISKYKKMHSKKSNATSTSTEKEKSQLIRSTEADVSVLPDQTQESNRPMPSSEQTFIALVNAKDAPI</sequence>
<dbReference type="InterPro" id="IPR049481">
    <property type="entry name" value="SMN_G2-BD"/>
</dbReference>
<accession>A0AAN8ZHX0</accession>
<gene>
    <name evidence="3" type="ORF">RJ641_035105</name>
</gene>